<sequence>MATLYETLGVREDATDDEIKRAYRRAAMKAHPDRNVGREASAHGRFQEIKEAYAILSDPVQRRVYDAVYAEEVSRLARRREEEERLKAKREAARQAEYARFVTLAMRFAERGYSRDVLFGVLLGRDCEVELAGRIADSVAALHASRQPAQPRDVNGDDRAPRDEEAVAQAAAPENPDPQSDPQAKPEAKPQAKPDTSSPRDREPTPSEDADTRGERAHANLFSTLWHGVFGLRQ</sequence>
<dbReference type="CDD" id="cd06257">
    <property type="entry name" value="DnaJ"/>
    <property type="match status" value="1"/>
</dbReference>
<dbReference type="GO" id="GO:0044183">
    <property type="term" value="F:protein folding chaperone"/>
    <property type="evidence" value="ECO:0007669"/>
    <property type="project" value="TreeGrafter"/>
</dbReference>
<name>A0A2T3XR42_9BURK</name>
<dbReference type="PROSITE" id="PS50076">
    <property type="entry name" value="DNAJ_2"/>
    <property type="match status" value="1"/>
</dbReference>
<dbReference type="PANTHER" id="PTHR43948:SF23">
    <property type="entry name" value="DNAJ DOMAIN PROTEIN (AFU_ORTHOLOGUE AFUA_1G15460)"/>
    <property type="match status" value="1"/>
</dbReference>
<dbReference type="RefSeq" id="WP_107152577.1">
    <property type="nucleotide sequence ID" value="NZ_PYUC01000010.1"/>
</dbReference>
<reference evidence="3 4" key="1">
    <citation type="submission" date="2018-03" db="EMBL/GenBank/DDBJ databases">
        <title>Whole genome analyses suggest that Burkholderia sensu lato contains two further novel genera in the rhizoxinica-symbiotica group Mycetohabitans gen. nov., and Trinickia gen. nov.: implications for the evolution of diazotrophy and nodulation in the Burkholderiaceae.</title>
        <authorList>
            <person name="Estrada De Los Santos P."/>
            <person name="Palmer M."/>
            <person name="Chavez-Ramirez B."/>
            <person name="Steenkamp E.T."/>
            <person name="Hirsch A.M."/>
            <person name="Manyaka P."/>
            <person name="Maluk M."/>
            <person name="Lafos M."/>
            <person name="Crook M."/>
            <person name="Gross E."/>
            <person name="Simon M.F."/>
            <person name="Bueno Dos Reis Junior F."/>
            <person name="Poole P.S."/>
            <person name="Venter S.N."/>
            <person name="James E.K."/>
        </authorList>
    </citation>
    <scope>NUCLEOTIDE SEQUENCE [LARGE SCALE GENOMIC DNA]</scope>
    <source>
        <strain evidence="3 4">JPY-366</strain>
    </source>
</reference>
<comment type="caution">
    <text evidence="3">The sequence shown here is derived from an EMBL/GenBank/DDBJ whole genome shotgun (WGS) entry which is preliminary data.</text>
</comment>
<dbReference type="Pfam" id="PF00226">
    <property type="entry name" value="DnaJ"/>
    <property type="match status" value="1"/>
</dbReference>
<feature type="domain" description="J" evidence="2">
    <location>
        <begin position="3"/>
        <end position="69"/>
    </location>
</feature>
<dbReference type="SMART" id="SM00271">
    <property type="entry name" value="DnaJ"/>
    <property type="match status" value="1"/>
</dbReference>
<feature type="compositionally biased region" description="Basic and acidic residues" evidence="1">
    <location>
        <begin position="154"/>
        <end position="165"/>
    </location>
</feature>
<dbReference type="Proteomes" id="UP000240638">
    <property type="component" value="Unassembled WGS sequence"/>
</dbReference>
<dbReference type="PRINTS" id="PR00625">
    <property type="entry name" value="JDOMAIN"/>
</dbReference>
<dbReference type="PANTHER" id="PTHR43948">
    <property type="entry name" value="DNAJ HOMOLOG SUBFAMILY B"/>
    <property type="match status" value="1"/>
</dbReference>
<dbReference type="InterPro" id="IPR036869">
    <property type="entry name" value="J_dom_sf"/>
</dbReference>
<feature type="region of interest" description="Disordered" evidence="1">
    <location>
        <begin position="143"/>
        <end position="219"/>
    </location>
</feature>
<dbReference type="AlphaFoldDB" id="A0A2T3XR42"/>
<dbReference type="InterPro" id="IPR001623">
    <property type="entry name" value="DnaJ_domain"/>
</dbReference>
<dbReference type="PROSITE" id="PS00636">
    <property type="entry name" value="DNAJ_1"/>
    <property type="match status" value="1"/>
</dbReference>
<proteinExistence type="predicted"/>
<evidence type="ECO:0000256" key="1">
    <source>
        <dbReference type="SAM" id="MobiDB-lite"/>
    </source>
</evidence>
<gene>
    <name evidence="3" type="ORF">C9I57_21185</name>
</gene>
<evidence type="ECO:0000313" key="4">
    <source>
        <dbReference type="Proteomes" id="UP000240638"/>
    </source>
</evidence>
<accession>A0A2T3XR42</accession>
<dbReference type="SUPFAM" id="SSF46565">
    <property type="entry name" value="Chaperone J-domain"/>
    <property type="match status" value="1"/>
</dbReference>
<dbReference type="EMBL" id="PYUC01000010">
    <property type="protein sequence ID" value="PTB18993.1"/>
    <property type="molecule type" value="Genomic_DNA"/>
</dbReference>
<dbReference type="InterPro" id="IPR018253">
    <property type="entry name" value="DnaJ_domain_CS"/>
</dbReference>
<dbReference type="GO" id="GO:0005737">
    <property type="term" value="C:cytoplasm"/>
    <property type="evidence" value="ECO:0007669"/>
    <property type="project" value="TreeGrafter"/>
</dbReference>
<protein>
    <submittedName>
        <fullName evidence="3">J domain-containing protein</fullName>
    </submittedName>
</protein>
<feature type="compositionally biased region" description="Basic and acidic residues" evidence="1">
    <location>
        <begin position="184"/>
        <end position="218"/>
    </location>
</feature>
<dbReference type="GO" id="GO:0051082">
    <property type="term" value="F:unfolded protein binding"/>
    <property type="evidence" value="ECO:0007669"/>
    <property type="project" value="TreeGrafter"/>
</dbReference>
<evidence type="ECO:0000313" key="3">
    <source>
        <dbReference type="EMBL" id="PTB18993.1"/>
    </source>
</evidence>
<dbReference type="GO" id="GO:0051087">
    <property type="term" value="F:protein-folding chaperone binding"/>
    <property type="evidence" value="ECO:0007669"/>
    <property type="project" value="TreeGrafter"/>
</dbReference>
<organism evidence="3 4">
    <name type="scientific">Trinickia symbiotica</name>
    <dbReference type="NCBI Taxonomy" id="863227"/>
    <lineage>
        <taxon>Bacteria</taxon>
        <taxon>Pseudomonadati</taxon>
        <taxon>Pseudomonadota</taxon>
        <taxon>Betaproteobacteria</taxon>
        <taxon>Burkholderiales</taxon>
        <taxon>Burkholderiaceae</taxon>
        <taxon>Trinickia</taxon>
    </lineage>
</organism>
<dbReference type="Gene3D" id="1.10.287.110">
    <property type="entry name" value="DnaJ domain"/>
    <property type="match status" value="1"/>
</dbReference>
<evidence type="ECO:0000259" key="2">
    <source>
        <dbReference type="PROSITE" id="PS50076"/>
    </source>
</evidence>